<dbReference type="Pfam" id="PF19086">
    <property type="entry name" value="Terpene_syn_C_2"/>
    <property type="match status" value="1"/>
</dbReference>
<dbReference type="EMBL" id="JANUGQ010000005">
    <property type="protein sequence ID" value="MCS0635776.1"/>
    <property type="molecule type" value="Genomic_DNA"/>
</dbReference>
<dbReference type="Gene3D" id="1.10.600.10">
    <property type="entry name" value="Farnesyl Diphosphate Synthase"/>
    <property type="match status" value="1"/>
</dbReference>
<gene>
    <name evidence="1" type="ORF">NX801_08880</name>
</gene>
<keyword evidence="2" id="KW-1185">Reference proteome</keyword>
<proteinExistence type="predicted"/>
<reference evidence="1" key="1">
    <citation type="submission" date="2022-08" db="EMBL/GenBank/DDBJ databases">
        <authorList>
            <person name="Somphong A."/>
            <person name="Phongsopitanun W."/>
        </authorList>
    </citation>
    <scope>NUCLEOTIDE SEQUENCE</scope>
    <source>
        <strain evidence="1">LP05-1</strain>
    </source>
</reference>
<comment type="caution">
    <text evidence="1">The sequence shown here is derived from an EMBL/GenBank/DDBJ whole genome shotgun (WGS) entry which is preliminary data.</text>
</comment>
<sequence>MQTDDHIALPPLWCPLELRVREGEKVFQERSRAWLERHGLDERSLRRAAATDTGFLACVWAPDGSEEGVQLLADWLVWALLFDDYYCDTGPHSVRPGTFNPLTARMMARALYPATARTGDPAFDAFASALADMIRRIDALADPQLAQLCALAHYQWAVGAMCGVSDRAAGSLRSVEDHVLIRPGDGADILSVHMIEVAEGTVLPARDRIRPEVRAVTQAAGILLTVPTDLASYAHEHHQGCLESNLVHLVAARRGCPAQDAVDQACALLECVMTFFVTMRDRLREHGSESMLRYTDQLAHLVRGTYEWQRFLPRYTTVLDVPRHGGAEDPALRPADPARRPAHALHDIAPDRRHPGAGLPAPLAWWWELLDRPA</sequence>
<protein>
    <recommendedName>
        <fullName evidence="3">Terpene synthase</fullName>
    </recommendedName>
</protein>
<accession>A0ABT2CGE8</accession>
<name>A0ABT2CGE8_9ACTN</name>
<evidence type="ECO:0008006" key="3">
    <source>
        <dbReference type="Google" id="ProtNLM"/>
    </source>
</evidence>
<dbReference type="RefSeq" id="WP_258786663.1">
    <property type="nucleotide sequence ID" value="NZ_JANUGQ010000005.1"/>
</dbReference>
<evidence type="ECO:0000313" key="2">
    <source>
        <dbReference type="Proteomes" id="UP001431313"/>
    </source>
</evidence>
<organism evidence="1 2">
    <name type="scientific">Streptomyces pyxinae</name>
    <dbReference type="NCBI Taxonomy" id="2970734"/>
    <lineage>
        <taxon>Bacteria</taxon>
        <taxon>Bacillati</taxon>
        <taxon>Actinomycetota</taxon>
        <taxon>Actinomycetes</taxon>
        <taxon>Kitasatosporales</taxon>
        <taxon>Streptomycetaceae</taxon>
        <taxon>Streptomyces</taxon>
    </lineage>
</organism>
<dbReference type="SUPFAM" id="SSF48576">
    <property type="entry name" value="Terpenoid synthases"/>
    <property type="match status" value="1"/>
</dbReference>
<dbReference type="Proteomes" id="UP001431313">
    <property type="component" value="Unassembled WGS sequence"/>
</dbReference>
<evidence type="ECO:0000313" key="1">
    <source>
        <dbReference type="EMBL" id="MCS0635776.1"/>
    </source>
</evidence>
<dbReference type="InterPro" id="IPR008949">
    <property type="entry name" value="Isoprenoid_synthase_dom_sf"/>
</dbReference>